<keyword evidence="3" id="KW-1185">Reference proteome</keyword>
<dbReference type="Proteomes" id="UP000298663">
    <property type="component" value="Chromosome X"/>
</dbReference>
<evidence type="ECO:0000256" key="1">
    <source>
        <dbReference type="SAM" id="MobiDB-lite"/>
    </source>
</evidence>
<organism evidence="2 3">
    <name type="scientific">Steinernema carpocapsae</name>
    <name type="common">Entomopathogenic nematode</name>
    <dbReference type="NCBI Taxonomy" id="34508"/>
    <lineage>
        <taxon>Eukaryota</taxon>
        <taxon>Metazoa</taxon>
        <taxon>Ecdysozoa</taxon>
        <taxon>Nematoda</taxon>
        <taxon>Chromadorea</taxon>
        <taxon>Rhabditida</taxon>
        <taxon>Tylenchina</taxon>
        <taxon>Panagrolaimomorpha</taxon>
        <taxon>Strongyloidoidea</taxon>
        <taxon>Steinernematidae</taxon>
        <taxon>Steinernema</taxon>
    </lineage>
</organism>
<reference evidence="2 3" key="1">
    <citation type="journal article" date="2015" name="Genome Biol.">
        <title>Comparative genomics of Steinernema reveals deeply conserved gene regulatory networks.</title>
        <authorList>
            <person name="Dillman A.R."/>
            <person name="Macchietto M."/>
            <person name="Porter C.F."/>
            <person name="Rogers A."/>
            <person name="Williams B."/>
            <person name="Antoshechkin I."/>
            <person name="Lee M.M."/>
            <person name="Goodwin Z."/>
            <person name="Lu X."/>
            <person name="Lewis E.E."/>
            <person name="Goodrich-Blair H."/>
            <person name="Stock S.P."/>
            <person name="Adams B.J."/>
            <person name="Sternberg P.W."/>
            <person name="Mortazavi A."/>
        </authorList>
    </citation>
    <scope>NUCLEOTIDE SEQUENCE [LARGE SCALE GENOMIC DNA]</scope>
    <source>
        <strain evidence="2 3">ALL</strain>
    </source>
</reference>
<comment type="caution">
    <text evidence="2">The sequence shown here is derived from an EMBL/GenBank/DDBJ whole genome shotgun (WGS) entry which is preliminary data.</text>
</comment>
<reference evidence="2 3" key="2">
    <citation type="journal article" date="2019" name="G3 (Bethesda)">
        <title>Hybrid Assembly of the Genome of the Entomopathogenic Nematode Steinernema carpocapsae Identifies the X-Chromosome.</title>
        <authorList>
            <person name="Serra L."/>
            <person name="Macchietto M."/>
            <person name="Macias-Munoz A."/>
            <person name="McGill C.J."/>
            <person name="Rodriguez I.M."/>
            <person name="Rodriguez B."/>
            <person name="Murad R."/>
            <person name="Mortazavi A."/>
        </authorList>
    </citation>
    <scope>NUCLEOTIDE SEQUENCE [LARGE SCALE GENOMIC DNA]</scope>
    <source>
        <strain evidence="2 3">ALL</strain>
    </source>
</reference>
<evidence type="ECO:0000313" key="2">
    <source>
        <dbReference type="EMBL" id="TMS32671.1"/>
    </source>
</evidence>
<gene>
    <name evidence="2" type="ORF">L596_000483</name>
</gene>
<sequence>MQFDCVGASSSADEAEGKGDVKSGDLKAVLARSYGQSLDTTSIDSFLGTAVMKSRLRTSFPRRSGAQGHRSSAERVKKCYLNTYQSEVADVRNYVRLQNASPSTFKSFSTLRRFLHPKSKTRMFLCTLSKASSGFHSIVSFNEPTL</sequence>
<accession>A0A4U8UJ39</accession>
<name>A0A4U8UJ39_STECR</name>
<dbReference type="EMBL" id="AZBU02000001">
    <property type="protein sequence ID" value="TMS32671.1"/>
    <property type="molecule type" value="Genomic_DNA"/>
</dbReference>
<proteinExistence type="predicted"/>
<feature type="region of interest" description="Disordered" evidence="1">
    <location>
        <begin position="1"/>
        <end position="20"/>
    </location>
</feature>
<evidence type="ECO:0000313" key="3">
    <source>
        <dbReference type="Proteomes" id="UP000298663"/>
    </source>
</evidence>
<protein>
    <submittedName>
        <fullName evidence="2">Uncharacterized protein</fullName>
    </submittedName>
</protein>
<dbReference type="AlphaFoldDB" id="A0A4U8UJ39"/>
<dbReference type="EMBL" id="CM016762">
    <property type="protein sequence ID" value="TMS32671.1"/>
    <property type="molecule type" value="Genomic_DNA"/>
</dbReference>